<dbReference type="Pfam" id="PF01464">
    <property type="entry name" value="SLT"/>
    <property type="match status" value="1"/>
</dbReference>
<dbReference type="AlphaFoldDB" id="A0A4Y1MRK8"/>
<evidence type="ECO:0000259" key="3">
    <source>
        <dbReference type="Pfam" id="PF01464"/>
    </source>
</evidence>
<accession>A0A4Y1MRK8</accession>
<dbReference type="InterPro" id="IPR008258">
    <property type="entry name" value="Transglycosylase_SLT_dom_1"/>
</dbReference>
<dbReference type="CDD" id="cd13400">
    <property type="entry name" value="LT_IagB-like"/>
    <property type="match status" value="1"/>
</dbReference>
<dbReference type="RefSeq" id="WP_397540396.1">
    <property type="nucleotide sequence ID" value="NZ_CP025187.1"/>
</dbReference>
<protein>
    <recommendedName>
        <fullName evidence="3">Transglycosylase SLT domain-containing protein</fullName>
    </recommendedName>
</protein>
<gene>
    <name evidence="4" type="ORF">RADP37_03945</name>
</gene>
<sequence>MRSVLLAAAATLPLLLGGPARAGGVSDATVTAVTDCIRAAAALHRVPPGVIAVLLAVEGGSIGRTSGNTNGTVDIGPMQINEIHLPAIARRWGTSVPAAREALLNNFCANVEAGAWILRTALDSAGGDFWEGVGRYHSRTEVYKDRYLRQVLTQVLRLRDRASSTGAGRTP</sequence>
<reference evidence="4" key="1">
    <citation type="submission" date="2017-12" db="EMBL/GenBank/DDBJ databases">
        <authorList>
            <person name="Martens C."/>
            <person name="Dahlstrom E."/>
            <person name="Barbian K."/>
            <person name="Sykora L."/>
            <person name="Ricklefs S."/>
            <person name="Bruno D."/>
            <person name="Anzick I."/>
            <person name="Myles I."/>
            <person name="Datta S.K."/>
        </authorList>
    </citation>
    <scope>NUCLEOTIDE SEQUENCE</scope>
    <source>
        <strain evidence="4">AD2</strain>
        <plasmid evidence="4">p2-AD2</plasmid>
    </source>
</reference>
<evidence type="ECO:0000313" key="4">
    <source>
        <dbReference type="EMBL" id="AWV20259.1"/>
    </source>
</evidence>
<dbReference type="Gene3D" id="1.10.530.10">
    <property type="match status" value="1"/>
</dbReference>
<proteinExistence type="inferred from homology"/>
<keyword evidence="4" id="KW-0614">Plasmid</keyword>
<feature type="domain" description="Transglycosylase SLT" evidence="3">
    <location>
        <begin position="35"/>
        <end position="137"/>
    </location>
</feature>
<dbReference type="InterPro" id="IPR023346">
    <property type="entry name" value="Lysozyme-like_dom_sf"/>
</dbReference>
<name>A0A4Y1MRK8_9PROT</name>
<keyword evidence="2" id="KW-0732">Signal</keyword>
<geneLocation type="plasmid" evidence="4">
    <name>p2-AD2</name>
</geneLocation>
<organism evidence="4">
    <name type="scientific">Roseomonas mucosa</name>
    <dbReference type="NCBI Taxonomy" id="207340"/>
    <lineage>
        <taxon>Bacteria</taxon>
        <taxon>Pseudomonadati</taxon>
        <taxon>Pseudomonadota</taxon>
        <taxon>Alphaproteobacteria</taxon>
        <taxon>Acetobacterales</taxon>
        <taxon>Roseomonadaceae</taxon>
        <taxon>Roseomonas</taxon>
    </lineage>
</organism>
<evidence type="ECO:0000256" key="2">
    <source>
        <dbReference type="SAM" id="SignalP"/>
    </source>
</evidence>
<dbReference type="EMBL" id="CP025187">
    <property type="protein sequence ID" value="AWV20259.1"/>
    <property type="molecule type" value="Genomic_DNA"/>
</dbReference>
<feature type="chain" id="PRO_5021436276" description="Transglycosylase SLT domain-containing protein" evidence="2">
    <location>
        <begin position="23"/>
        <end position="171"/>
    </location>
</feature>
<dbReference type="SUPFAM" id="SSF53955">
    <property type="entry name" value="Lysozyme-like"/>
    <property type="match status" value="1"/>
</dbReference>
<comment type="similarity">
    <text evidence="1">Belongs to the virb1 family.</text>
</comment>
<feature type="signal peptide" evidence="2">
    <location>
        <begin position="1"/>
        <end position="22"/>
    </location>
</feature>
<evidence type="ECO:0000256" key="1">
    <source>
        <dbReference type="ARBA" id="ARBA00009387"/>
    </source>
</evidence>